<gene>
    <name evidence="1" type="ORF">LWI29_003096</name>
</gene>
<protein>
    <submittedName>
        <fullName evidence="1">Uncharacterized protein</fullName>
    </submittedName>
</protein>
<organism evidence="1 2">
    <name type="scientific">Acer saccharum</name>
    <name type="common">Sugar maple</name>
    <dbReference type="NCBI Taxonomy" id="4024"/>
    <lineage>
        <taxon>Eukaryota</taxon>
        <taxon>Viridiplantae</taxon>
        <taxon>Streptophyta</taxon>
        <taxon>Embryophyta</taxon>
        <taxon>Tracheophyta</taxon>
        <taxon>Spermatophyta</taxon>
        <taxon>Magnoliopsida</taxon>
        <taxon>eudicotyledons</taxon>
        <taxon>Gunneridae</taxon>
        <taxon>Pentapetalae</taxon>
        <taxon>rosids</taxon>
        <taxon>malvids</taxon>
        <taxon>Sapindales</taxon>
        <taxon>Sapindaceae</taxon>
        <taxon>Hippocastanoideae</taxon>
        <taxon>Acereae</taxon>
        <taxon>Acer</taxon>
    </lineage>
</organism>
<dbReference type="Proteomes" id="UP001168877">
    <property type="component" value="Unassembled WGS sequence"/>
</dbReference>
<reference evidence="1" key="1">
    <citation type="journal article" date="2022" name="Plant J.">
        <title>Strategies of tolerance reflected in two North American maple genomes.</title>
        <authorList>
            <person name="McEvoy S.L."/>
            <person name="Sezen U.U."/>
            <person name="Trouern-Trend A."/>
            <person name="McMahon S.M."/>
            <person name="Schaberg P.G."/>
            <person name="Yang J."/>
            <person name="Wegrzyn J.L."/>
            <person name="Swenson N.G."/>
        </authorList>
    </citation>
    <scope>NUCLEOTIDE SEQUENCE</scope>
    <source>
        <strain evidence="1">NS2018</strain>
    </source>
</reference>
<reference evidence="1" key="2">
    <citation type="submission" date="2023-06" db="EMBL/GenBank/DDBJ databases">
        <authorList>
            <person name="Swenson N.G."/>
            <person name="Wegrzyn J.L."/>
            <person name="Mcevoy S.L."/>
        </authorList>
    </citation>
    <scope>NUCLEOTIDE SEQUENCE</scope>
    <source>
        <strain evidence="1">NS2018</strain>
        <tissue evidence="1">Leaf</tissue>
    </source>
</reference>
<name>A0AA39SHH2_ACESA</name>
<proteinExistence type="predicted"/>
<accession>A0AA39SHH2</accession>
<evidence type="ECO:0000313" key="2">
    <source>
        <dbReference type="Proteomes" id="UP001168877"/>
    </source>
</evidence>
<keyword evidence="2" id="KW-1185">Reference proteome</keyword>
<evidence type="ECO:0000313" key="1">
    <source>
        <dbReference type="EMBL" id="KAK0591514.1"/>
    </source>
</evidence>
<comment type="caution">
    <text evidence="1">The sequence shown here is derived from an EMBL/GenBank/DDBJ whole genome shotgun (WGS) entry which is preliminary data.</text>
</comment>
<sequence>MNRACFSVAVIKTLSKVLLRGKYIISLLRKHKTGMLYGLCDAAAEYDRERKVSRRSTMNGGRGTWEVGRFVVAWTEPLAMNRYHLISSII</sequence>
<dbReference type="EMBL" id="JAUESC010000380">
    <property type="protein sequence ID" value="KAK0591514.1"/>
    <property type="molecule type" value="Genomic_DNA"/>
</dbReference>
<dbReference type="AlphaFoldDB" id="A0AA39SHH2"/>